<comment type="caution">
    <text evidence="3">The sequence shown here is derived from an EMBL/GenBank/DDBJ whole genome shotgun (WGS) entry which is preliminary data.</text>
</comment>
<sequence length="150" mass="16966">MARYALSQTKQAQIIAEEKRALYVRALARYQHLQEQTGSKKARLCSVCHEIMAEYRRETGNDIVLYHSTLAGLVKGCPMKIDFNATKGWVTDVETEQLIAYVVEMAEWGHPLNLARLKEHAEEILSARLGSEFPGVSKNWAACFVEKHSS</sequence>
<feature type="domain" description="HTH CENPB-type" evidence="2">
    <location>
        <begin position="82"/>
        <end position="150"/>
    </location>
</feature>
<protein>
    <recommendedName>
        <fullName evidence="2">HTH CENPB-type domain-containing protein</fullName>
    </recommendedName>
</protein>
<evidence type="ECO:0000256" key="1">
    <source>
        <dbReference type="ARBA" id="ARBA00023125"/>
    </source>
</evidence>
<evidence type="ECO:0000313" key="3">
    <source>
        <dbReference type="EMBL" id="KAK7461413.1"/>
    </source>
</evidence>
<organism evidence="3 4">
    <name type="scientific">Marasmiellus scandens</name>
    <dbReference type="NCBI Taxonomy" id="2682957"/>
    <lineage>
        <taxon>Eukaryota</taxon>
        <taxon>Fungi</taxon>
        <taxon>Dikarya</taxon>
        <taxon>Basidiomycota</taxon>
        <taxon>Agaricomycotina</taxon>
        <taxon>Agaricomycetes</taxon>
        <taxon>Agaricomycetidae</taxon>
        <taxon>Agaricales</taxon>
        <taxon>Marasmiineae</taxon>
        <taxon>Omphalotaceae</taxon>
        <taxon>Marasmiellus</taxon>
    </lineage>
</organism>
<keyword evidence="4" id="KW-1185">Reference proteome</keyword>
<dbReference type="InterPro" id="IPR006600">
    <property type="entry name" value="HTH_CenpB_DNA-bd_dom"/>
</dbReference>
<name>A0ABR1JL51_9AGAR</name>
<reference evidence="3 4" key="1">
    <citation type="submission" date="2024-01" db="EMBL/GenBank/DDBJ databases">
        <title>A draft genome for the cacao thread blight pathogen Marasmiellus scandens.</title>
        <authorList>
            <person name="Baruah I.K."/>
            <person name="Leung J."/>
            <person name="Bukari Y."/>
            <person name="Amoako-Attah I."/>
            <person name="Meinhardt L.W."/>
            <person name="Bailey B.A."/>
            <person name="Cohen S.P."/>
        </authorList>
    </citation>
    <scope>NUCLEOTIDE SEQUENCE [LARGE SCALE GENOMIC DNA]</scope>
    <source>
        <strain evidence="3 4">GH-19</strain>
    </source>
</reference>
<evidence type="ECO:0000313" key="4">
    <source>
        <dbReference type="Proteomes" id="UP001498398"/>
    </source>
</evidence>
<dbReference type="EMBL" id="JBANRG010000013">
    <property type="protein sequence ID" value="KAK7461413.1"/>
    <property type="molecule type" value="Genomic_DNA"/>
</dbReference>
<accession>A0ABR1JL51</accession>
<evidence type="ECO:0000259" key="2">
    <source>
        <dbReference type="PROSITE" id="PS51253"/>
    </source>
</evidence>
<dbReference type="PROSITE" id="PS51253">
    <property type="entry name" value="HTH_CENPB"/>
    <property type="match status" value="1"/>
</dbReference>
<dbReference type="Proteomes" id="UP001498398">
    <property type="component" value="Unassembled WGS sequence"/>
</dbReference>
<gene>
    <name evidence="3" type="ORF">VKT23_008591</name>
</gene>
<proteinExistence type="predicted"/>
<keyword evidence="1" id="KW-0238">DNA-binding</keyword>